<dbReference type="InterPro" id="IPR050500">
    <property type="entry name" value="Phos_Acetyltrans/Butyryltrans"/>
</dbReference>
<evidence type="ECO:0000256" key="1">
    <source>
        <dbReference type="ARBA" id="ARBA00005656"/>
    </source>
</evidence>
<dbReference type="PANTHER" id="PTHR43356">
    <property type="entry name" value="PHOSPHATE ACETYLTRANSFERASE"/>
    <property type="match status" value="1"/>
</dbReference>
<protein>
    <submittedName>
        <fullName evidence="5">Phosphate butyryltransferase Ptb</fullName>
        <ecNumber evidence="5">2.3.1.19</ecNumber>
    </submittedName>
</protein>
<dbReference type="RefSeq" id="WP_038260927.1">
    <property type="nucleotide sequence ID" value="NZ_FSRH01000001.1"/>
</dbReference>
<name>A0A069RHJ3_PEPLI</name>
<reference evidence="5 6" key="1">
    <citation type="submission" date="2014-03" db="EMBL/GenBank/DDBJ databases">
        <title>Genome sequence of Clostridium litorale W6, DSM 5388.</title>
        <authorList>
            <person name="Poehlein A."/>
            <person name="Jagirdar A."/>
            <person name="Khonsari B."/>
            <person name="Chibani C.M."/>
            <person name="Gutierrez Gutierrez D.A."/>
            <person name="Davydova E."/>
            <person name="Alghaithi H.S."/>
            <person name="Nair K.P."/>
            <person name="Dhamotharan K."/>
            <person name="Chandran L."/>
            <person name="G W."/>
            <person name="Daniel R."/>
        </authorList>
    </citation>
    <scope>NUCLEOTIDE SEQUENCE [LARGE SCALE GENOMIC DNA]</scope>
    <source>
        <strain evidence="5 6">W6</strain>
    </source>
</reference>
<dbReference type="AlphaFoldDB" id="A0A069RHJ3"/>
<dbReference type="STRING" id="1121324.CLIT_2c00920"/>
<evidence type="ECO:0000313" key="6">
    <source>
        <dbReference type="Proteomes" id="UP000027946"/>
    </source>
</evidence>
<dbReference type="SUPFAM" id="SSF53659">
    <property type="entry name" value="Isocitrate/Isopropylmalate dehydrogenase-like"/>
    <property type="match status" value="1"/>
</dbReference>
<keyword evidence="3 5" id="KW-0012">Acyltransferase</keyword>
<dbReference type="PANTHER" id="PTHR43356:SF2">
    <property type="entry name" value="PHOSPHATE ACETYLTRANSFERASE"/>
    <property type="match status" value="1"/>
</dbReference>
<dbReference type="PIRSF" id="PIRSF000428">
    <property type="entry name" value="P_Ac_trans"/>
    <property type="match status" value="1"/>
</dbReference>
<accession>A0A069RHJ3</accession>
<feature type="domain" description="Phosphate acetyl/butaryl transferase" evidence="4">
    <location>
        <begin position="76"/>
        <end position="293"/>
    </location>
</feature>
<proteinExistence type="inferred from homology"/>
<dbReference type="Proteomes" id="UP000027946">
    <property type="component" value="Unassembled WGS sequence"/>
</dbReference>
<evidence type="ECO:0000259" key="4">
    <source>
        <dbReference type="Pfam" id="PF01515"/>
    </source>
</evidence>
<evidence type="ECO:0000313" key="5">
    <source>
        <dbReference type="EMBL" id="KDR96486.1"/>
    </source>
</evidence>
<organism evidence="5 6">
    <name type="scientific">Peptoclostridium litorale DSM 5388</name>
    <dbReference type="NCBI Taxonomy" id="1121324"/>
    <lineage>
        <taxon>Bacteria</taxon>
        <taxon>Bacillati</taxon>
        <taxon>Bacillota</taxon>
        <taxon>Clostridia</taxon>
        <taxon>Peptostreptococcales</taxon>
        <taxon>Peptoclostridiaceae</taxon>
        <taxon>Peptoclostridium</taxon>
    </lineage>
</organism>
<dbReference type="InterPro" id="IPR012147">
    <property type="entry name" value="P_Ac_Bu_trans"/>
</dbReference>
<dbReference type="NCBIfam" id="NF006045">
    <property type="entry name" value="PRK08190.1"/>
    <property type="match status" value="1"/>
</dbReference>
<comment type="similarity">
    <text evidence="1">Belongs to the phosphate acetyltransferase and butyryltransferase family.</text>
</comment>
<dbReference type="Pfam" id="PF01515">
    <property type="entry name" value="PTA_PTB"/>
    <property type="match status" value="1"/>
</dbReference>
<keyword evidence="2 5" id="KW-0808">Transferase</keyword>
<dbReference type="Gene3D" id="3.40.718.10">
    <property type="entry name" value="Isopropylmalate Dehydrogenase"/>
    <property type="match status" value="1"/>
</dbReference>
<dbReference type="InterPro" id="IPR002505">
    <property type="entry name" value="PTA_PTB"/>
</dbReference>
<sequence>MFKNFEDILSVAKQRGPFKVSVAAAHDREVIEAVKMASDIGLITPVLVGKEDEIRDYMKELGMNDVQVVDAADEVEAARKATLLVKNGEAKILMKGFVNTSVFMKAVLNKEEGLRSGRLLSHMAAYEIPGQKKITFCSDSGINVAPTLEQKKDILTNALLAIKSMGIEKPKVAALAANEMVNPKILATADARALVEMHERGEIPSCIIEGPIAMDVACSSEAAKHKGIDSQIAGDVDLFFSPFIEVGNVLGKAWLHYCNATWAGIVLGATNPIMMGSRSDTAEIKLNSIAMACLSCGE</sequence>
<dbReference type="eggNOG" id="COG0280">
    <property type="taxonomic scope" value="Bacteria"/>
</dbReference>
<comment type="caution">
    <text evidence="5">The sequence shown here is derived from an EMBL/GenBank/DDBJ whole genome shotgun (WGS) entry which is preliminary data.</text>
</comment>
<dbReference type="OrthoDB" id="9774179at2"/>
<evidence type="ECO:0000256" key="3">
    <source>
        <dbReference type="ARBA" id="ARBA00023315"/>
    </source>
</evidence>
<dbReference type="GO" id="GO:0050182">
    <property type="term" value="F:phosphate butyryltransferase activity"/>
    <property type="evidence" value="ECO:0007669"/>
    <property type="project" value="UniProtKB-EC"/>
</dbReference>
<dbReference type="EC" id="2.3.1.19" evidence="5"/>
<dbReference type="EMBL" id="JJMM01000002">
    <property type="protein sequence ID" value="KDR96486.1"/>
    <property type="molecule type" value="Genomic_DNA"/>
</dbReference>
<keyword evidence="6" id="KW-1185">Reference proteome</keyword>
<evidence type="ECO:0000256" key="2">
    <source>
        <dbReference type="ARBA" id="ARBA00022679"/>
    </source>
</evidence>
<gene>
    <name evidence="5" type="primary">ptb</name>
    <name evidence="5" type="ORF">CLIT_2c00920</name>
</gene>